<dbReference type="Proteomes" id="UP001596044">
    <property type="component" value="Unassembled WGS sequence"/>
</dbReference>
<dbReference type="InterPro" id="IPR011330">
    <property type="entry name" value="Glyco_hydro/deAcase_b/a-brl"/>
</dbReference>
<evidence type="ECO:0000313" key="6">
    <source>
        <dbReference type="EMBL" id="MFC5448266.1"/>
    </source>
</evidence>
<dbReference type="PANTHER" id="PTHR10587">
    <property type="entry name" value="GLYCOSYL TRANSFERASE-RELATED"/>
    <property type="match status" value="1"/>
</dbReference>
<dbReference type="InterPro" id="IPR050248">
    <property type="entry name" value="Polysacc_deacetylase_ArnD"/>
</dbReference>
<evidence type="ECO:0000256" key="3">
    <source>
        <dbReference type="SAM" id="MobiDB-lite"/>
    </source>
</evidence>
<dbReference type="EC" id="3.-.-.-" evidence="6"/>
<dbReference type="GO" id="GO:0016787">
    <property type="term" value="F:hydrolase activity"/>
    <property type="evidence" value="ECO:0007669"/>
    <property type="project" value="UniProtKB-KW"/>
</dbReference>
<proteinExistence type="predicted"/>
<evidence type="ECO:0000313" key="7">
    <source>
        <dbReference type="Proteomes" id="UP001596044"/>
    </source>
</evidence>
<evidence type="ECO:0000256" key="2">
    <source>
        <dbReference type="ARBA" id="ARBA00022801"/>
    </source>
</evidence>
<evidence type="ECO:0000259" key="5">
    <source>
        <dbReference type="PROSITE" id="PS51677"/>
    </source>
</evidence>
<accession>A0ABW0K5F8</accession>
<dbReference type="InterPro" id="IPR002509">
    <property type="entry name" value="NODB_dom"/>
</dbReference>
<dbReference type="Pfam" id="PF01522">
    <property type="entry name" value="Polysacc_deac_1"/>
    <property type="match status" value="1"/>
</dbReference>
<keyword evidence="7" id="KW-1185">Reference proteome</keyword>
<keyword evidence="2 6" id="KW-0378">Hydrolase</keyword>
<feature type="signal peptide" evidence="4">
    <location>
        <begin position="1"/>
        <end position="21"/>
    </location>
</feature>
<dbReference type="CDD" id="cd10917">
    <property type="entry name" value="CE4_NodB_like_6s_7s"/>
    <property type="match status" value="1"/>
</dbReference>
<dbReference type="PROSITE" id="PS51257">
    <property type="entry name" value="PROKAR_LIPOPROTEIN"/>
    <property type="match status" value="1"/>
</dbReference>
<reference evidence="7" key="1">
    <citation type="journal article" date="2019" name="Int. J. Syst. Evol. Microbiol.">
        <title>The Global Catalogue of Microorganisms (GCM) 10K type strain sequencing project: providing services to taxonomists for standard genome sequencing and annotation.</title>
        <authorList>
            <consortium name="The Broad Institute Genomics Platform"/>
            <consortium name="The Broad Institute Genome Sequencing Center for Infectious Disease"/>
            <person name="Wu L."/>
            <person name="Ma J."/>
        </authorList>
    </citation>
    <scope>NUCLEOTIDE SEQUENCE [LARGE SCALE GENOMIC DNA]</scope>
    <source>
        <strain evidence="7">KACC 11904</strain>
    </source>
</reference>
<dbReference type="Gene3D" id="3.20.20.370">
    <property type="entry name" value="Glycoside hydrolase/deacetylase"/>
    <property type="match status" value="1"/>
</dbReference>
<dbReference type="PANTHER" id="PTHR10587:SF133">
    <property type="entry name" value="CHITIN DEACETYLASE 1-RELATED"/>
    <property type="match status" value="1"/>
</dbReference>
<dbReference type="EMBL" id="JBHSMJ010000009">
    <property type="protein sequence ID" value="MFC5448266.1"/>
    <property type="molecule type" value="Genomic_DNA"/>
</dbReference>
<feature type="region of interest" description="Disordered" evidence="3">
    <location>
        <begin position="33"/>
        <end position="123"/>
    </location>
</feature>
<keyword evidence="1" id="KW-0479">Metal-binding</keyword>
<gene>
    <name evidence="6" type="ORF">ACFPOG_08335</name>
</gene>
<dbReference type="SUPFAM" id="SSF88713">
    <property type="entry name" value="Glycoside hydrolase/deacetylase"/>
    <property type="match status" value="1"/>
</dbReference>
<dbReference type="PROSITE" id="PS51677">
    <property type="entry name" value="NODB"/>
    <property type="match status" value="1"/>
</dbReference>
<evidence type="ECO:0000256" key="1">
    <source>
        <dbReference type="ARBA" id="ARBA00022723"/>
    </source>
</evidence>
<protein>
    <submittedName>
        <fullName evidence="6">Polysaccharide deacetylase family protein</fullName>
        <ecNumber evidence="6">3.-.-.-</ecNumber>
    </submittedName>
</protein>
<sequence>MTKWLWSIAIICLLTGGCAVARNTPYHGQEYAESADGEEVEVDAKQAPSPAETERTLIESVPKAKAKEAAPKAAAVPSASPTPAASAAPTPTPAAKPMLATPSPAPIKKATPKKAAPEASKKRAVAVQQNQGQARNAGRRLTLSQLALKYPDTFKMRGSAQEKKIALTFDDGPDTRFTPKVLDVLKANQVKATFFLLGSQASIHPDVVQRIVREGHVIGNHSYSHANMPKLSVEKFQYQIERTENILQSQIGYAPKLIRPPYGAINEEQVQWVASHRYMIVNWNVDSLDWKSLKSDQVLQNIMRQTKPGSIILQHSGGADTQDLSGTVQALGPLISQLKAAGYSFVTVPELLHVTKNK</sequence>
<name>A0ABW0K5F8_9BACL</name>
<feature type="compositionally biased region" description="Low complexity" evidence="3">
    <location>
        <begin position="71"/>
        <end position="114"/>
    </location>
</feature>
<feature type="domain" description="NodB homology" evidence="5">
    <location>
        <begin position="163"/>
        <end position="346"/>
    </location>
</feature>
<evidence type="ECO:0000256" key="4">
    <source>
        <dbReference type="SAM" id="SignalP"/>
    </source>
</evidence>
<dbReference type="RefSeq" id="WP_270878537.1">
    <property type="nucleotide sequence ID" value="NZ_JAQFVF010000020.1"/>
</dbReference>
<comment type="caution">
    <text evidence="6">The sequence shown here is derived from an EMBL/GenBank/DDBJ whole genome shotgun (WGS) entry which is preliminary data.</text>
</comment>
<keyword evidence="4" id="KW-0732">Signal</keyword>
<organism evidence="6 7">
    <name type="scientific">Paenibacillus aestuarii</name>
    <dbReference type="NCBI Taxonomy" id="516965"/>
    <lineage>
        <taxon>Bacteria</taxon>
        <taxon>Bacillati</taxon>
        <taxon>Bacillota</taxon>
        <taxon>Bacilli</taxon>
        <taxon>Bacillales</taxon>
        <taxon>Paenibacillaceae</taxon>
        <taxon>Paenibacillus</taxon>
    </lineage>
</organism>
<feature type="chain" id="PRO_5047382299" evidence="4">
    <location>
        <begin position="22"/>
        <end position="358"/>
    </location>
</feature>